<name>A0A834YK68_TETSI</name>
<dbReference type="Gene3D" id="3.30.70.660">
    <property type="entry name" value="Pseudouridine synthase I, catalytic domain, C-terminal subdomain"/>
    <property type="match status" value="1"/>
</dbReference>
<comment type="catalytic activity">
    <reaction evidence="4">
        <text>uridine(38/39/40) in tRNA = pseudouridine(38/39/40) in tRNA</text>
        <dbReference type="Rhea" id="RHEA:22376"/>
        <dbReference type="Rhea" id="RHEA-COMP:10085"/>
        <dbReference type="Rhea" id="RHEA-COMP:10087"/>
        <dbReference type="ChEBI" id="CHEBI:65314"/>
        <dbReference type="ChEBI" id="CHEBI:65315"/>
        <dbReference type="EC" id="5.4.99.12"/>
    </reaction>
</comment>
<dbReference type="OrthoDB" id="271910at2759"/>
<dbReference type="InterPro" id="IPR001406">
    <property type="entry name" value="PsdUridine_synth_TruA"/>
</dbReference>
<comment type="similarity">
    <text evidence="1 4">Belongs to the tRNA pseudouridine synthase TruA family.</text>
</comment>
<dbReference type="PANTHER" id="PTHR11142:SF10">
    <property type="entry name" value="TRNA PSEUDOURIDINE SYNTHASE"/>
    <property type="match status" value="1"/>
</dbReference>
<dbReference type="GO" id="GO:0003723">
    <property type="term" value="F:RNA binding"/>
    <property type="evidence" value="ECO:0007669"/>
    <property type="project" value="InterPro"/>
</dbReference>
<keyword evidence="7" id="KW-1185">Reference proteome</keyword>
<accession>A0A834YK68</accession>
<evidence type="ECO:0000256" key="1">
    <source>
        <dbReference type="ARBA" id="ARBA00009375"/>
    </source>
</evidence>
<dbReference type="GO" id="GO:0160147">
    <property type="term" value="F:tRNA pseudouridine(38-40) synthase activity"/>
    <property type="evidence" value="ECO:0007669"/>
    <property type="project" value="UniProtKB-EC"/>
</dbReference>
<dbReference type="EC" id="5.4.99.12" evidence="4"/>
<evidence type="ECO:0000256" key="3">
    <source>
        <dbReference type="ARBA" id="ARBA00023235"/>
    </source>
</evidence>
<keyword evidence="3 4" id="KW-0413">Isomerase</keyword>
<dbReference type="Gene3D" id="3.30.70.580">
    <property type="entry name" value="Pseudouridine synthase I, catalytic domain, N-terminal subdomain"/>
    <property type="match status" value="1"/>
</dbReference>
<dbReference type="OMA" id="GYTEFDP"/>
<dbReference type="GO" id="GO:0031119">
    <property type="term" value="P:tRNA pseudouridine synthesis"/>
    <property type="evidence" value="ECO:0007669"/>
    <property type="project" value="TreeGrafter"/>
</dbReference>
<evidence type="ECO:0000259" key="5">
    <source>
        <dbReference type="Pfam" id="PF01416"/>
    </source>
</evidence>
<reference evidence="6 7" key="1">
    <citation type="submission" date="2020-04" db="EMBL/GenBank/DDBJ databases">
        <title>Plant Genome Project.</title>
        <authorList>
            <person name="Zhang R.-G."/>
        </authorList>
    </citation>
    <scope>NUCLEOTIDE SEQUENCE [LARGE SCALE GENOMIC DNA]</scope>
    <source>
        <strain evidence="6">YNK0</strain>
        <tissue evidence="6">Leaf</tissue>
    </source>
</reference>
<evidence type="ECO:0000313" key="7">
    <source>
        <dbReference type="Proteomes" id="UP000655225"/>
    </source>
</evidence>
<dbReference type="EMBL" id="JABCRI010000019">
    <property type="protein sequence ID" value="KAF8389485.1"/>
    <property type="molecule type" value="Genomic_DNA"/>
</dbReference>
<dbReference type="InterPro" id="IPR020103">
    <property type="entry name" value="PsdUridine_synth_cat_dom_sf"/>
</dbReference>
<protein>
    <recommendedName>
        <fullName evidence="4">tRNA pseudouridine synthase</fullName>
        <ecNumber evidence="4">5.4.99.12</ecNumber>
    </recommendedName>
</protein>
<evidence type="ECO:0000256" key="4">
    <source>
        <dbReference type="RuleBase" id="RU003792"/>
    </source>
</evidence>
<dbReference type="InterPro" id="IPR020094">
    <property type="entry name" value="TruA/RsuA/RluB/E/F_N"/>
</dbReference>
<gene>
    <name evidence="6" type="ORF">HHK36_026180</name>
</gene>
<proteinExistence type="inferred from homology"/>
<keyword evidence="2 4" id="KW-0819">tRNA processing</keyword>
<sequence>MLSTRTGSGNVVRSPAIVNKGMLTYARGKLIPASSAMENQTLKKVYLHYNHTDPCKYARWNARECYEFMYSRPWEQVLDFYSNLVNGRFSLSELFGTEVSVGLSPQTHPFQDIAETVEACNETKLVNVPTERRSGRWARVTFKIVLSYHGGSFDGWQKQPDLNTVQGVVEKCLGRFVDENKAELLKDKSLPVEGCASVAGRTDKGVTALQQVCSFYTWRKDVKTLDIANAINSAAPGKLRVIFVSEVSRAFHPNFSAKWRHYMYIFPFNDGVEEQSNESKRDDENHSSDYLHGEKKNGCAEYVSEEKGECLTINAEDEFESGNKPTSFSISRVNHLLRQLEGKSLSYKLFARDTKASRSMGPPTECFIYHARATEAQLPCPVKVQGEGIKVMCVELVANRFLRKMVRVLVATAVREAAAGAEDDALLKLMDATCRRATAPPAPPDGLCLVDVGYTEFDSKNCLII</sequence>
<dbReference type="Pfam" id="PF01416">
    <property type="entry name" value="PseudoU_synth_1"/>
    <property type="match status" value="1"/>
</dbReference>
<evidence type="ECO:0000256" key="2">
    <source>
        <dbReference type="ARBA" id="ARBA00022694"/>
    </source>
</evidence>
<dbReference type="PANTHER" id="PTHR11142">
    <property type="entry name" value="PSEUDOURIDYLATE SYNTHASE"/>
    <property type="match status" value="1"/>
</dbReference>
<dbReference type="SUPFAM" id="SSF55120">
    <property type="entry name" value="Pseudouridine synthase"/>
    <property type="match status" value="1"/>
</dbReference>
<organism evidence="6 7">
    <name type="scientific">Tetracentron sinense</name>
    <name type="common">Spur-leaf</name>
    <dbReference type="NCBI Taxonomy" id="13715"/>
    <lineage>
        <taxon>Eukaryota</taxon>
        <taxon>Viridiplantae</taxon>
        <taxon>Streptophyta</taxon>
        <taxon>Embryophyta</taxon>
        <taxon>Tracheophyta</taxon>
        <taxon>Spermatophyta</taxon>
        <taxon>Magnoliopsida</taxon>
        <taxon>Trochodendrales</taxon>
        <taxon>Trochodendraceae</taxon>
        <taxon>Tetracentron</taxon>
    </lineage>
</organism>
<dbReference type="Proteomes" id="UP000655225">
    <property type="component" value="Unassembled WGS sequence"/>
</dbReference>
<feature type="domain" description="Pseudouridine synthase I TruA alpha/beta" evidence="5">
    <location>
        <begin position="384"/>
        <end position="454"/>
    </location>
</feature>
<comment type="caution">
    <text evidence="6">The sequence shown here is derived from an EMBL/GenBank/DDBJ whole genome shotgun (WGS) entry which is preliminary data.</text>
</comment>
<evidence type="ECO:0000313" key="6">
    <source>
        <dbReference type="EMBL" id="KAF8389485.1"/>
    </source>
</evidence>
<dbReference type="InterPro" id="IPR020097">
    <property type="entry name" value="PsdUridine_synth_TruA_a/b_dom"/>
</dbReference>
<dbReference type="AlphaFoldDB" id="A0A834YK68"/>
<dbReference type="InterPro" id="IPR020095">
    <property type="entry name" value="PsdUridine_synth_TruA_C"/>
</dbReference>